<dbReference type="Proteomes" id="UP001153387">
    <property type="component" value="Unassembled WGS sequence"/>
</dbReference>
<keyword evidence="1" id="KW-0812">Transmembrane</keyword>
<dbReference type="AlphaFoldDB" id="A0A9X4KDJ2"/>
<sequence length="130" mass="14731">MDILGELQVILPVLFCVVLGIIAIFGVRSIGEWSHNNKQPLLSVASRVVSKRSLVHYRHHHDDGISHHQSDTYYYATFELSDGARIEFKMSGGEYGLLAEQDAGMLTYQGTRFYGFEREKDRGLRLVGRS</sequence>
<reference evidence="2 3" key="1">
    <citation type="submission" date="2022-10" db="EMBL/GenBank/DDBJ databases">
        <title>Comparative genomic analysis of Cohnella hashimotonis sp. nov., isolated from the International Space Station.</title>
        <authorList>
            <person name="Simpson A."/>
            <person name="Venkateswaran K."/>
        </authorList>
    </citation>
    <scope>NUCLEOTIDE SEQUENCE [LARGE SCALE GENOMIC DNA]</scope>
    <source>
        <strain evidence="2 3">DSM 18997</strain>
    </source>
</reference>
<evidence type="ECO:0000313" key="2">
    <source>
        <dbReference type="EMBL" id="MDG0789624.1"/>
    </source>
</evidence>
<keyword evidence="3" id="KW-1185">Reference proteome</keyword>
<gene>
    <name evidence="2" type="ORF">OMP38_01210</name>
</gene>
<feature type="transmembrane region" description="Helical" evidence="1">
    <location>
        <begin position="6"/>
        <end position="27"/>
    </location>
</feature>
<protein>
    <submittedName>
        <fullName evidence="2">DUF2500 domain-containing protein</fullName>
    </submittedName>
</protein>
<evidence type="ECO:0000313" key="3">
    <source>
        <dbReference type="Proteomes" id="UP001153387"/>
    </source>
</evidence>
<evidence type="ECO:0000256" key="1">
    <source>
        <dbReference type="SAM" id="Phobius"/>
    </source>
</evidence>
<dbReference type="Pfam" id="PF10694">
    <property type="entry name" value="DUF2500"/>
    <property type="match status" value="1"/>
</dbReference>
<proteinExistence type="predicted"/>
<accession>A0A9X4KDJ2</accession>
<dbReference type="Gene3D" id="2.40.50.660">
    <property type="match status" value="1"/>
</dbReference>
<keyword evidence="1" id="KW-0472">Membrane</keyword>
<comment type="caution">
    <text evidence="2">The sequence shown here is derived from an EMBL/GenBank/DDBJ whole genome shotgun (WGS) entry which is preliminary data.</text>
</comment>
<keyword evidence="1" id="KW-1133">Transmembrane helix</keyword>
<dbReference type="RefSeq" id="WP_199408932.1">
    <property type="nucleotide sequence ID" value="NZ_JAPDHZ010000002.1"/>
</dbReference>
<organism evidence="2 3">
    <name type="scientific">Cohnella ginsengisoli</name>
    <dbReference type="NCBI Taxonomy" id="425004"/>
    <lineage>
        <taxon>Bacteria</taxon>
        <taxon>Bacillati</taxon>
        <taxon>Bacillota</taxon>
        <taxon>Bacilli</taxon>
        <taxon>Bacillales</taxon>
        <taxon>Paenibacillaceae</taxon>
        <taxon>Cohnella</taxon>
    </lineage>
</organism>
<name>A0A9X4KDJ2_9BACL</name>
<dbReference type="InterPro" id="IPR019635">
    <property type="entry name" value="DUF2500"/>
</dbReference>
<dbReference type="EMBL" id="JAPDHZ010000002">
    <property type="protein sequence ID" value="MDG0789624.1"/>
    <property type="molecule type" value="Genomic_DNA"/>
</dbReference>